<dbReference type="OrthoDB" id="10042652at2759"/>
<keyword evidence="10" id="KW-1185">Reference proteome</keyword>
<feature type="transmembrane region" description="Helical" evidence="8">
    <location>
        <begin position="233"/>
        <end position="254"/>
    </location>
</feature>
<dbReference type="PANTHER" id="PTHR31158:SF1">
    <property type="entry name" value="DOXA1 FACTOR-RELATED"/>
    <property type="match status" value="1"/>
</dbReference>
<name>A0A226D9Y0_FOLCA</name>
<proteinExistence type="inferred from homology"/>
<feature type="compositionally biased region" description="Basic residues" evidence="7">
    <location>
        <begin position="416"/>
        <end position="428"/>
    </location>
</feature>
<evidence type="ECO:0000313" key="10">
    <source>
        <dbReference type="Proteomes" id="UP000198287"/>
    </source>
</evidence>
<evidence type="ECO:0000313" key="9">
    <source>
        <dbReference type="EMBL" id="OXA41664.1"/>
    </source>
</evidence>
<feature type="compositionally biased region" description="Low complexity" evidence="7">
    <location>
        <begin position="369"/>
        <end position="380"/>
    </location>
</feature>
<keyword evidence="5 8" id="KW-0472">Membrane</keyword>
<evidence type="ECO:0000256" key="8">
    <source>
        <dbReference type="SAM" id="Phobius"/>
    </source>
</evidence>
<keyword evidence="3 8" id="KW-0812">Transmembrane</keyword>
<sequence>MTRSFSFFDFGRSEKLPTQYSEQHSAAPIDVFTTSLILGWVIIAICFFAILPAYGKHKRRSLLVRIVASLFIGGVVLVGNYGHNWEIATAQIITPYKPYTHEEIKGEVGLHITLRGINITLTGAPLKHNVSDKSSLDYERIDYNENFSWEWAQGRFGFGYYAGQISKDFRAATERGVPLPILQIAEYFTFDGEGIRFGRYYRLAGWYAHILIWTAFGTWVISNILFSMIISSAVYFLIVTGLLQLSAIGVWTFLRNPTEIQIPFQSGDNPEDDLLLRTRFGPDYYLVLGNGIFCVLLGFLVMILNVLMPDEMCTFFGIDPLTIYDELLLSNDELETVQKEKDKDKASLIELGHVSTNPDVFHGGDYDTSRSSSGGQSSKKVSFHEEGGERPGSTSSEVGKLVLKRRENVGSTLFRRSFKVKPKPKPRKYGAEQPSSSQQPLLSPPETRHGSSDDEESHFSWPIPPRSSFLRRPPSPPPKRRLH</sequence>
<dbReference type="GO" id="GO:0015031">
    <property type="term" value="P:protein transport"/>
    <property type="evidence" value="ECO:0007669"/>
    <property type="project" value="InterPro"/>
</dbReference>
<dbReference type="GO" id="GO:0005789">
    <property type="term" value="C:endoplasmic reticulum membrane"/>
    <property type="evidence" value="ECO:0007669"/>
    <property type="project" value="InterPro"/>
</dbReference>
<keyword evidence="4 8" id="KW-1133">Transmembrane helix</keyword>
<comment type="caution">
    <text evidence="9">The sequence shown here is derived from an EMBL/GenBank/DDBJ whole genome shotgun (WGS) entry which is preliminary data.</text>
</comment>
<evidence type="ECO:0000256" key="7">
    <source>
        <dbReference type="SAM" id="MobiDB-lite"/>
    </source>
</evidence>
<protein>
    <submittedName>
        <fullName evidence="9">Dual oxidase maturation factor 1</fullName>
    </submittedName>
</protein>
<evidence type="ECO:0000256" key="1">
    <source>
        <dbReference type="ARBA" id="ARBA00004141"/>
    </source>
</evidence>
<gene>
    <name evidence="9" type="ORF">Fcan01_23544</name>
</gene>
<feature type="region of interest" description="Disordered" evidence="7">
    <location>
        <begin position="359"/>
        <end position="401"/>
    </location>
</feature>
<dbReference type="InterPro" id="IPR018469">
    <property type="entry name" value="Dual_oxidase_maturation_fac"/>
</dbReference>
<feature type="transmembrane region" description="Helical" evidence="8">
    <location>
        <begin position="37"/>
        <end position="55"/>
    </location>
</feature>
<dbReference type="OMA" id="FMVIRYC"/>
<organism evidence="9 10">
    <name type="scientific">Folsomia candida</name>
    <name type="common">Springtail</name>
    <dbReference type="NCBI Taxonomy" id="158441"/>
    <lineage>
        <taxon>Eukaryota</taxon>
        <taxon>Metazoa</taxon>
        <taxon>Ecdysozoa</taxon>
        <taxon>Arthropoda</taxon>
        <taxon>Hexapoda</taxon>
        <taxon>Collembola</taxon>
        <taxon>Entomobryomorpha</taxon>
        <taxon>Isotomoidea</taxon>
        <taxon>Isotomidae</taxon>
        <taxon>Proisotominae</taxon>
        <taxon>Folsomia</taxon>
    </lineage>
</organism>
<comment type="subcellular location">
    <subcellularLocation>
        <location evidence="1">Membrane</location>
        <topology evidence="1">Multi-pass membrane protein</topology>
    </subcellularLocation>
</comment>
<reference evidence="9 10" key="1">
    <citation type="submission" date="2015-12" db="EMBL/GenBank/DDBJ databases">
        <title>The genome of Folsomia candida.</title>
        <authorList>
            <person name="Faddeeva A."/>
            <person name="Derks M.F."/>
            <person name="Anvar Y."/>
            <person name="Smit S."/>
            <person name="Van Straalen N."/>
            <person name="Roelofs D."/>
        </authorList>
    </citation>
    <scope>NUCLEOTIDE SEQUENCE [LARGE SCALE GENOMIC DNA]</scope>
    <source>
        <strain evidence="9 10">VU population</strain>
        <tissue evidence="9">Whole body</tissue>
    </source>
</reference>
<dbReference type="PANTHER" id="PTHR31158">
    <property type="entry name" value="DUAL OXIDASE 2"/>
    <property type="match status" value="1"/>
</dbReference>
<evidence type="ECO:0000256" key="3">
    <source>
        <dbReference type="ARBA" id="ARBA00022692"/>
    </source>
</evidence>
<evidence type="ECO:0000256" key="2">
    <source>
        <dbReference type="ARBA" id="ARBA00009816"/>
    </source>
</evidence>
<dbReference type="EMBL" id="LNIX01000028">
    <property type="protein sequence ID" value="OXA41664.1"/>
    <property type="molecule type" value="Genomic_DNA"/>
</dbReference>
<comment type="similarity">
    <text evidence="2">Belongs to the DUOXA family.</text>
</comment>
<dbReference type="STRING" id="158441.A0A226D9Y0"/>
<feature type="transmembrane region" description="Helical" evidence="8">
    <location>
        <begin position="206"/>
        <end position="226"/>
    </location>
</feature>
<feature type="region of interest" description="Disordered" evidence="7">
    <location>
        <begin position="413"/>
        <end position="483"/>
    </location>
</feature>
<evidence type="ECO:0000256" key="6">
    <source>
        <dbReference type="ARBA" id="ARBA00023180"/>
    </source>
</evidence>
<dbReference type="AlphaFoldDB" id="A0A226D9Y0"/>
<evidence type="ECO:0000256" key="5">
    <source>
        <dbReference type="ARBA" id="ARBA00023136"/>
    </source>
</evidence>
<feature type="transmembrane region" description="Helical" evidence="8">
    <location>
        <begin position="284"/>
        <end position="307"/>
    </location>
</feature>
<feature type="compositionally biased region" description="Low complexity" evidence="7">
    <location>
        <begin position="433"/>
        <end position="445"/>
    </location>
</feature>
<evidence type="ECO:0000256" key="4">
    <source>
        <dbReference type="ARBA" id="ARBA00022989"/>
    </source>
</evidence>
<keyword evidence="6" id="KW-0325">Glycoprotein</keyword>
<dbReference type="Pfam" id="PF10204">
    <property type="entry name" value="DuoxA"/>
    <property type="match status" value="1"/>
</dbReference>
<accession>A0A226D9Y0</accession>
<dbReference type="Proteomes" id="UP000198287">
    <property type="component" value="Unassembled WGS sequence"/>
</dbReference>
<feature type="transmembrane region" description="Helical" evidence="8">
    <location>
        <begin position="62"/>
        <end position="81"/>
    </location>
</feature>